<feature type="region of interest" description="Disordered" evidence="8">
    <location>
        <begin position="368"/>
        <end position="389"/>
    </location>
</feature>
<dbReference type="EMBL" id="BPLQ01003044">
    <property type="protein sequence ID" value="GIX97507.1"/>
    <property type="molecule type" value="Genomic_DNA"/>
</dbReference>
<keyword evidence="6" id="KW-0040">ANK repeat</keyword>
<evidence type="ECO:0000256" key="5">
    <source>
        <dbReference type="ARBA" id="ARBA00022833"/>
    </source>
</evidence>
<sequence length="473" mass="53735">MAPFSIPAPSIVPLRTPVFGGPRAIDTQTKIELMCETYLAHEIFYTLDGTKPQPYAGIVQGSKLYKYKSPFCLPAGKITIKAVALNTYVHTMRSSVVTKFFEVIKANSELLYKKESAKEVKKKSSKVSKKKKQIIHEPTTSTPQFKEHVESVTFELDEELEISPRDNVGNLIEFPPDLEYFPAGDDVSESLSEVASLHSVSERGEELNKAPQEIEENILTALNSSPSESDQNSHEEHETVLSDDSPNQIITEKEDKNLKIKKKLPSSKNGEHSVYCIKCETILQHCRSCNTLNTTTSKFCIHCGEKMMVMCKHCKEYASVLATFCHYCGKKFELNEEEPQVFYSDHSTMAEPQTMHAGVQKTLNTINRQTQTPPRPKEKGTNKDMTCQSFKRMPPHSPGRGYWHQQLDYICNHLKSYAYNNVEFRDSISEPMLSEFQKAQVIKSDDNISVTLSFTPFVMEKEEDKRFNKDILT</sequence>
<dbReference type="PANTHER" id="PTHR16058:SF4">
    <property type="entry name" value="DOUBLE ZINC RIBBON AND ANKYRIN REPEAT-CONTAINING PROTEIN 1"/>
    <property type="match status" value="1"/>
</dbReference>
<dbReference type="InterPro" id="IPR052481">
    <property type="entry name" value="DZAN1"/>
</dbReference>
<dbReference type="InterPro" id="IPR026876">
    <property type="entry name" value="Fn3_assoc_repeat"/>
</dbReference>
<reference evidence="10 11" key="1">
    <citation type="submission" date="2021-06" db="EMBL/GenBank/DDBJ databases">
        <title>Caerostris darwini draft genome.</title>
        <authorList>
            <person name="Kono N."/>
            <person name="Arakawa K."/>
        </authorList>
    </citation>
    <scope>NUCLEOTIDE SEQUENCE [LARGE SCALE GENOMIC DNA]</scope>
</reference>
<feature type="compositionally biased region" description="Basic and acidic residues" evidence="8">
    <location>
        <begin position="231"/>
        <end position="240"/>
    </location>
</feature>
<name>A0AAV4PJI3_9ARAC</name>
<evidence type="ECO:0000259" key="9">
    <source>
        <dbReference type="Pfam" id="PF12773"/>
    </source>
</evidence>
<evidence type="ECO:0000256" key="8">
    <source>
        <dbReference type="SAM" id="MobiDB-lite"/>
    </source>
</evidence>
<evidence type="ECO:0000313" key="11">
    <source>
        <dbReference type="Proteomes" id="UP001054837"/>
    </source>
</evidence>
<dbReference type="Pfam" id="PF13287">
    <property type="entry name" value="Fn3_assoc"/>
    <property type="match status" value="1"/>
</dbReference>
<evidence type="ECO:0000313" key="10">
    <source>
        <dbReference type="EMBL" id="GIX97507.1"/>
    </source>
</evidence>
<evidence type="ECO:0000256" key="3">
    <source>
        <dbReference type="ARBA" id="ARBA00022737"/>
    </source>
</evidence>
<keyword evidence="4" id="KW-0863">Zinc-finger</keyword>
<comment type="subcellular location">
    <subcellularLocation>
        <location evidence="1">Cell projection</location>
    </subcellularLocation>
</comment>
<keyword evidence="5" id="KW-0862">Zinc</keyword>
<gene>
    <name evidence="10" type="primary">AVEN_51979_1</name>
    <name evidence="10" type="ORF">CDAR_517421</name>
</gene>
<protein>
    <recommendedName>
        <fullName evidence="9">DZANK-type domain-containing protein</fullName>
    </recommendedName>
</protein>
<keyword evidence="3" id="KW-0677">Repeat</keyword>
<dbReference type="PANTHER" id="PTHR16058">
    <property type="entry name" value="DOUBLE ZINC RIBBON AND ANKYRIN REPEAT-CONTAINING PROTEIN 1"/>
    <property type="match status" value="1"/>
</dbReference>
<dbReference type="AlphaFoldDB" id="A0AAV4PJI3"/>
<comment type="caution">
    <text evidence="10">The sequence shown here is derived from an EMBL/GenBank/DDBJ whole genome shotgun (WGS) entry which is preliminary data.</text>
</comment>
<keyword evidence="7" id="KW-0966">Cell projection</keyword>
<dbReference type="GO" id="GO:0008270">
    <property type="term" value="F:zinc ion binding"/>
    <property type="evidence" value="ECO:0007669"/>
    <property type="project" value="UniProtKB-KW"/>
</dbReference>
<evidence type="ECO:0000256" key="2">
    <source>
        <dbReference type="ARBA" id="ARBA00022723"/>
    </source>
</evidence>
<dbReference type="Proteomes" id="UP001054837">
    <property type="component" value="Unassembled WGS sequence"/>
</dbReference>
<organism evidence="10 11">
    <name type="scientific">Caerostris darwini</name>
    <dbReference type="NCBI Taxonomy" id="1538125"/>
    <lineage>
        <taxon>Eukaryota</taxon>
        <taxon>Metazoa</taxon>
        <taxon>Ecdysozoa</taxon>
        <taxon>Arthropoda</taxon>
        <taxon>Chelicerata</taxon>
        <taxon>Arachnida</taxon>
        <taxon>Araneae</taxon>
        <taxon>Araneomorphae</taxon>
        <taxon>Entelegynae</taxon>
        <taxon>Araneoidea</taxon>
        <taxon>Araneidae</taxon>
        <taxon>Caerostris</taxon>
    </lineage>
</organism>
<evidence type="ECO:0000256" key="1">
    <source>
        <dbReference type="ARBA" id="ARBA00004316"/>
    </source>
</evidence>
<dbReference type="InterPro" id="IPR025874">
    <property type="entry name" value="DZR"/>
</dbReference>
<proteinExistence type="predicted"/>
<evidence type="ECO:0000256" key="7">
    <source>
        <dbReference type="ARBA" id="ARBA00023273"/>
    </source>
</evidence>
<accession>A0AAV4PJI3</accession>
<feature type="region of interest" description="Disordered" evidence="8">
    <location>
        <begin position="224"/>
        <end position="256"/>
    </location>
</feature>
<keyword evidence="2" id="KW-0479">Metal-binding</keyword>
<dbReference type="GO" id="GO:0042995">
    <property type="term" value="C:cell projection"/>
    <property type="evidence" value="ECO:0007669"/>
    <property type="project" value="UniProtKB-SubCell"/>
</dbReference>
<evidence type="ECO:0000256" key="6">
    <source>
        <dbReference type="ARBA" id="ARBA00023043"/>
    </source>
</evidence>
<dbReference type="Pfam" id="PF12773">
    <property type="entry name" value="DZR"/>
    <property type="match status" value="1"/>
</dbReference>
<evidence type="ECO:0000256" key="4">
    <source>
        <dbReference type="ARBA" id="ARBA00022771"/>
    </source>
</evidence>
<feature type="domain" description="DZANK-type" evidence="9">
    <location>
        <begin position="286"/>
        <end position="329"/>
    </location>
</feature>
<keyword evidence="11" id="KW-1185">Reference proteome</keyword>